<name>A0ABQ4BKB3_9ACTN</name>
<reference evidence="2 3" key="1">
    <citation type="submission" date="2021-01" db="EMBL/GenBank/DDBJ databases">
        <title>Whole genome shotgun sequence of Actinoplanes palleronii NBRC 14916.</title>
        <authorList>
            <person name="Komaki H."/>
            <person name="Tamura T."/>
        </authorList>
    </citation>
    <scope>NUCLEOTIDE SEQUENCE [LARGE SCALE GENOMIC DNA]</scope>
    <source>
        <strain evidence="2 3">NBRC 14916</strain>
    </source>
</reference>
<keyword evidence="3" id="KW-1185">Reference proteome</keyword>
<evidence type="ECO:0000313" key="3">
    <source>
        <dbReference type="Proteomes" id="UP000624709"/>
    </source>
</evidence>
<feature type="compositionally biased region" description="Acidic residues" evidence="1">
    <location>
        <begin position="13"/>
        <end position="27"/>
    </location>
</feature>
<dbReference type="RefSeq" id="WP_203829032.1">
    <property type="nucleotide sequence ID" value="NZ_BAAATY010000002.1"/>
</dbReference>
<organism evidence="2 3">
    <name type="scientific">Actinoplanes palleronii</name>
    <dbReference type="NCBI Taxonomy" id="113570"/>
    <lineage>
        <taxon>Bacteria</taxon>
        <taxon>Bacillati</taxon>
        <taxon>Actinomycetota</taxon>
        <taxon>Actinomycetes</taxon>
        <taxon>Micromonosporales</taxon>
        <taxon>Micromonosporaceae</taxon>
        <taxon>Actinoplanes</taxon>
    </lineage>
</organism>
<proteinExistence type="predicted"/>
<protein>
    <submittedName>
        <fullName evidence="2">Uncharacterized protein</fullName>
    </submittedName>
</protein>
<dbReference type="Proteomes" id="UP000624709">
    <property type="component" value="Unassembled WGS sequence"/>
</dbReference>
<gene>
    <name evidence="2" type="ORF">Apa02nite_072300</name>
</gene>
<evidence type="ECO:0000313" key="2">
    <source>
        <dbReference type="EMBL" id="GIE71122.1"/>
    </source>
</evidence>
<dbReference type="EMBL" id="BOMS01000119">
    <property type="protein sequence ID" value="GIE71122.1"/>
    <property type="molecule type" value="Genomic_DNA"/>
</dbReference>
<sequence>MTTAEAWSSDAGDTNDDADVGTYDDAEVATPHSPAQAGRDLDQSTHYVTVSGDQYQAQTIVFQQGEVAKEVTTILKKRLTTAQTLTEQVRRYVAPPGLGDHVSQLATGRSLVLLCPAAVPRSGQRAAAAFLIHRVDESRAAATRLNFQEPLLDKDDEATGTLRDAKNVGLFFDFVERGDGPEAVDSLRQFGLLEQGLAEAGAFAVLAVSDALTEEAEKSFPGRVHHLRRPAGEAVFRSRAAEIPTSLLDALTVHEVFRQRLREAWPPEATRLAKLANRAYQAGITDLDGIARQVVGALSNWQDQARKDMRQFGSAPQRALLLAAAMLEGSGPAAIVHGRDLLLRAGDFPAEPTNPLERTDVVTELEALHDIELNVTDTRFARFEYGIAVLHLAWQGFPGLHLVLLRWLERLPSVITPDGIDEFIARIIALSVRDGSGQIAVAVARRWANGRRPAPTQGTARRLDKAQRVAAVILLRDACLHPQIGGDVRRRVYEYAYYLKSPAAFRVVLAEAVGAFDVHHQTAAMTRLKHLARGPEEEVMTAVVRAGARLASEMELGRLLEYLGGWLSAANPRRTEVAVQVAMQVMTELDDTELRLGSTAAVTSFWRTALATLPSATATALIRCWIRLAATSEQNRSAAIHVLLGAAGTDLRRVGQLFYATRPTSEPGTEEEILNELFQQVRLRLDEVLTPGRDTGWED</sequence>
<feature type="region of interest" description="Disordered" evidence="1">
    <location>
        <begin position="1"/>
        <end position="41"/>
    </location>
</feature>
<accession>A0ABQ4BKB3</accession>
<comment type="caution">
    <text evidence="2">The sequence shown here is derived from an EMBL/GenBank/DDBJ whole genome shotgun (WGS) entry which is preliminary data.</text>
</comment>
<evidence type="ECO:0000256" key="1">
    <source>
        <dbReference type="SAM" id="MobiDB-lite"/>
    </source>
</evidence>